<evidence type="ECO:0000313" key="3">
    <source>
        <dbReference type="Proteomes" id="UP000611640"/>
    </source>
</evidence>
<dbReference type="KEGG" id="atl:Athai_50220"/>
<dbReference type="Proteomes" id="UP000611640">
    <property type="component" value="Chromosome"/>
</dbReference>
<organism evidence="2 3">
    <name type="scientific">Actinocatenispora thailandica</name>
    <dbReference type="NCBI Taxonomy" id="227318"/>
    <lineage>
        <taxon>Bacteria</taxon>
        <taxon>Bacillati</taxon>
        <taxon>Actinomycetota</taxon>
        <taxon>Actinomycetes</taxon>
        <taxon>Micromonosporales</taxon>
        <taxon>Micromonosporaceae</taxon>
        <taxon>Actinocatenispora</taxon>
    </lineage>
</organism>
<dbReference type="EMBL" id="AP023355">
    <property type="protein sequence ID" value="BCJ37519.1"/>
    <property type="molecule type" value="Genomic_DNA"/>
</dbReference>
<dbReference type="AlphaFoldDB" id="A0A7R7HZN1"/>
<keyword evidence="3" id="KW-1185">Reference proteome</keyword>
<dbReference type="Pfam" id="PF04149">
    <property type="entry name" value="DUF397"/>
    <property type="match status" value="1"/>
</dbReference>
<name>A0A7R7HZN1_9ACTN</name>
<evidence type="ECO:0000259" key="1">
    <source>
        <dbReference type="Pfam" id="PF04149"/>
    </source>
</evidence>
<gene>
    <name evidence="2" type="ORF">Athai_50220</name>
</gene>
<reference evidence="2 3" key="1">
    <citation type="submission" date="2020-08" db="EMBL/GenBank/DDBJ databases">
        <title>Whole genome shotgun sequence of Actinocatenispora thailandica NBRC 105041.</title>
        <authorList>
            <person name="Komaki H."/>
            <person name="Tamura T."/>
        </authorList>
    </citation>
    <scope>NUCLEOTIDE SEQUENCE [LARGE SCALE GENOMIC DNA]</scope>
    <source>
        <strain evidence="2 3">NBRC 105041</strain>
    </source>
</reference>
<dbReference type="RefSeq" id="WP_203963716.1">
    <property type="nucleotide sequence ID" value="NZ_AP023355.1"/>
</dbReference>
<accession>A0A7R7HZN1</accession>
<feature type="domain" description="DUF397" evidence="1">
    <location>
        <begin position="6"/>
        <end position="57"/>
    </location>
</feature>
<sequence>MPMDSRWRKSSRSGGNGSCVEVRLVDGVVQVRDTKLGEASPILDFPAAQWAAFTADVHAGAHDLA</sequence>
<evidence type="ECO:0000313" key="2">
    <source>
        <dbReference type="EMBL" id="BCJ37519.1"/>
    </source>
</evidence>
<protein>
    <recommendedName>
        <fullName evidence="1">DUF397 domain-containing protein</fullName>
    </recommendedName>
</protein>
<proteinExistence type="predicted"/>
<dbReference type="InterPro" id="IPR007278">
    <property type="entry name" value="DUF397"/>
</dbReference>